<reference evidence="2" key="1">
    <citation type="submission" date="2014-09" db="EMBL/GenBank/DDBJ databases">
        <title>Vibrio variabilis JCM 19239. (C206) whole genome shotgun sequence.</title>
        <authorList>
            <person name="Sawabe T."/>
            <person name="Meirelles P."/>
            <person name="Nakanishi M."/>
            <person name="Sayaka M."/>
            <person name="Hattori M."/>
            <person name="Ohkuma M."/>
        </authorList>
    </citation>
    <scope>NUCLEOTIDE SEQUENCE [LARGE SCALE GENOMIC DNA]</scope>
    <source>
        <strain evidence="2">JCM 19239</strain>
    </source>
</reference>
<name>A0ABQ0JPS8_9VIBR</name>
<evidence type="ECO:0000313" key="2">
    <source>
        <dbReference type="Proteomes" id="UP000029223"/>
    </source>
</evidence>
<gene>
    <name evidence="1" type="ORF">JCM19239_4106</name>
</gene>
<dbReference type="Proteomes" id="UP000029223">
    <property type="component" value="Unassembled WGS sequence"/>
</dbReference>
<comment type="caution">
    <text evidence="1">The sequence shown here is derived from an EMBL/GenBank/DDBJ whole genome shotgun (WGS) entry which is preliminary data.</text>
</comment>
<evidence type="ECO:0000313" key="1">
    <source>
        <dbReference type="EMBL" id="GAL30776.1"/>
    </source>
</evidence>
<protein>
    <submittedName>
        <fullName evidence="1">Uncharacterized protein</fullName>
    </submittedName>
</protein>
<reference evidence="2" key="2">
    <citation type="submission" date="2014-09" db="EMBL/GenBank/DDBJ databases">
        <authorList>
            <consortium name="NBRP consortium"/>
            <person name="Sawabe T."/>
            <person name="Meirelles P."/>
            <person name="Nakanishi M."/>
            <person name="Sayaka M."/>
            <person name="Hattori M."/>
            <person name="Ohkuma M."/>
        </authorList>
    </citation>
    <scope>NUCLEOTIDE SEQUENCE [LARGE SCALE GENOMIC DNA]</scope>
    <source>
        <strain evidence="2">JCM 19239</strain>
    </source>
</reference>
<proteinExistence type="predicted"/>
<sequence>MACRLDDLLPLGTLLQVRIPFADINDGFDYLFSFIDQLMNFFSHWVNIFYQ</sequence>
<accession>A0ABQ0JPS8</accession>
<organism evidence="1 2">
    <name type="scientific">Vibrio variabilis</name>
    <dbReference type="NCBI Taxonomy" id="990271"/>
    <lineage>
        <taxon>Bacteria</taxon>
        <taxon>Pseudomonadati</taxon>
        <taxon>Pseudomonadota</taxon>
        <taxon>Gammaproteobacteria</taxon>
        <taxon>Vibrionales</taxon>
        <taxon>Vibrionaceae</taxon>
        <taxon>Vibrio</taxon>
    </lineage>
</organism>
<dbReference type="EMBL" id="BBMS01000111">
    <property type="protein sequence ID" value="GAL30776.1"/>
    <property type="molecule type" value="Genomic_DNA"/>
</dbReference>
<keyword evidence="2" id="KW-1185">Reference proteome</keyword>